<dbReference type="Gene3D" id="3.40.50.300">
    <property type="entry name" value="P-loop containing nucleotide triphosphate hydrolases"/>
    <property type="match status" value="1"/>
</dbReference>
<organism evidence="3 4">
    <name type="scientific">Agromyces marinus</name>
    <dbReference type="NCBI Taxonomy" id="1389020"/>
    <lineage>
        <taxon>Bacteria</taxon>
        <taxon>Bacillati</taxon>
        <taxon>Actinomycetota</taxon>
        <taxon>Actinomycetes</taxon>
        <taxon>Micrococcales</taxon>
        <taxon>Microbacteriaceae</taxon>
        <taxon>Agromyces</taxon>
    </lineage>
</organism>
<dbReference type="Pfam" id="PF00437">
    <property type="entry name" value="T2SSE"/>
    <property type="match status" value="1"/>
</dbReference>
<dbReference type="EMBL" id="AP027734">
    <property type="protein sequence ID" value="BDZ56010.1"/>
    <property type="molecule type" value="Genomic_DNA"/>
</dbReference>
<accession>A0ABM8H5A8</accession>
<keyword evidence="4" id="KW-1185">Reference proteome</keyword>
<dbReference type="SUPFAM" id="SSF52540">
    <property type="entry name" value="P-loop containing nucleoside triphosphate hydrolases"/>
    <property type="match status" value="1"/>
</dbReference>
<dbReference type="Gene3D" id="3.30.450.380">
    <property type="match status" value="1"/>
</dbReference>
<feature type="domain" description="Bacterial type II secretion system protein E" evidence="2">
    <location>
        <begin position="98"/>
        <end position="356"/>
    </location>
</feature>
<dbReference type="PANTHER" id="PTHR30486">
    <property type="entry name" value="TWITCHING MOTILITY PROTEIN PILT"/>
    <property type="match status" value="1"/>
</dbReference>
<dbReference type="PANTHER" id="PTHR30486:SF6">
    <property type="entry name" value="TYPE IV PILUS RETRACTATION ATPASE PILT"/>
    <property type="match status" value="1"/>
</dbReference>
<sequence length="440" mass="47041">MRSTGGPGARAAGVDKFRGVGASLSMMVAMSEAVRTIADRVRSRVLRDGIDLGRDEALAARLAAEEVRRYAERALAGTHATLADEAGAAREVVASLTGYGPLQPFLDDPGVEEIWINAPTRVFVARAGVAELTTLVLSDREVRDLVERMLQHSGRRVDLSSPFVDASLPDGSRLHVAIPDVTRAHWAVNIRKFQQRIRSLPRLVELGSLTRPAAEFLRMGVLAGANILVSGATHTGKTTMLNALLAATRTGERIITVEETFELDVDARDVVAMQCRQPNLEGTGEITLRRLVKEALRMRPDRLVVGEVREAESLDLLLAMNSGVPGMCTLHANSAADALAKLCTLPLLAGRNIDSAFVVPTVATCIDLVVHLAIDRDGHRRAVEIAATTGVTSGSRVGADTLFRVDRATGRLAPTGLRPARATKFEAAGLDPEIVLGDAA</sequence>
<gene>
    <name evidence="3" type="ORF">GCM10025870_30830</name>
</gene>
<evidence type="ECO:0000313" key="4">
    <source>
        <dbReference type="Proteomes" id="UP001321477"/>
    </source>
</evidence>
<evidence type="ECO:0000259" key="2">
    <source>
        <dbReference type="Pfam" id="PF00437"/>
    </source>
</evidence>
<name>A0ABM8H5A8_9MICO</name>
<dbReference type="CDD" id="cd01130">
    <property type="entry name" value="VirB11-like_ATPase"/>
    <property type="match status" value="1"/>
</dbReference>
<evidence type="ECO:0000313" key="3">
    <source>
        <dbReference type="EMBL" id="BDZ56010.1"/>
    </source>
</evidence>
<protein>
    <submittedName>
        <fullName evidence="3">Pilus assembly protein CpaF</fullName>
    </submittedName>
</protein>
<dbReference type="InterPro" id="IPR001482">
    <property type="entry name" value="T2SS/T4SS_dom"/>
</dbReference>
<dbReference type="InterPro" id="IPR027417">
    <property type="entry name" value="P-loop_NTPase"/>
</dbReference>
<comment type="similarity">
    <text evidence="1">Belongs to the GSP E family.</text>
</comment>
<reference evidence="4" key="1">
    <citation type="journal article" date="2019" name="Int. J. Syst. Evol. Microbiol.">
        <title>The Global Catalogue of Microorganisms (GCM) 10K type strain sequencing project: providing services to taxonomists for standard genome sequencing and annotation.</title>
        <authorList>
            <consortium name="The Broad Institute Genomics Platform"/>
            <consortium name="The Broad Institute Genome Sequencing Center for Infectious Disease"/>
            <person name="Wu L."/>
            <person name="Ma J."/>
        </authorList>
    </citation>
    <scope>NUCLEOTIDE SEQUENCE [LARGE SCALE GENOMIC DNA]</scope>
    <source>
        <strain evidence="4">NBRC 109019</strain>
    </source>
</reference>
<proteinExistence type="inferred from homology"/>
<dbReference type="InterPro" id="IPR050921">
    <property type="entry name" value="T4SS_GSP_E_ATPase"/>
</dbReference>
<evidence type="ECO:0000256" key="1">
    <source>
        <dbReference type="ARBA" id="ARBA00006611"/>
    </source>
</evidence>
<dbReference type="Proteomes" id="UP001321477">
    <property type="component" value="Chromosome"/>
</dbReference>